<feature type="compositionally biased region" description="Polar residues" evidence="1">
    <location>
        <begin position="103"/>
        <end position="115"/>
    </location>
</feature>
<protein>
    <submittedName>
        <fullName evidence="2">Uncharacterized protein</fullName>
    </submittedName>
</protein>
<accession>A0AA86VLB1</accession>
<dbReference type="PANTHER" id="PTHR46978:SF1">
    <property type="entry name" value="ZINC KNUCKLE (CCHC-TYPE) FAMILY PROTEIN"/>
    <property type="match status" value="1"/>
</dbReference>
<feature type="region of interest" description="Disordered" evidence="1">
    <location>
        <begin position="1"/>
        <end position="88"/>
    </location>
</feature>
<dbReference type="PANTHER" id="PTHR46978">
    <property type="entry name" value="ZINC KNUCKLE (CCHC-TYPE) FAMILY PROTEIN"/>
    <property type="match status" value="1"/>
</dbReference>
<feature type="region of interest" description="Disordered" evidence="1">
    <location>
        <begin position="103"/>
        <end position="138"/>
    </location>
</feature>
<proteinExistence type="predicted"/>
<dbReference type="AlphaFoldDB" id="A0AA86VLB1"/>
<keyword evidence="3" id="KW-1185">Reference proteome</keyword>
<feature type="compositionally biased region" description="Basic residues" evidence="1">
    <location>
        <begin position="74"/>
        <end position="84"/>
    </location>
</feature>
<feature type="compositionally biased region" description="Polar residues" evidence="1">
    <location>
        <begin position="122"/>
        <end position="136"/>
    </location>
</feature>
<dbReference type="Proteomes" id="UP001189624">
    <property type="component" value="Chromosome 6"/>
</dbReference>
<gene>
    <name evidence="2" type="ORF">AYBTSS11_LOCUS20704</name>
</gene>
<dbReference type="Gramene" id="rna-AYBTSS11_LOCUS20704">
    <property type="protein sequence ID" value="CAJ1965180.1"/>
    <property type="gene ID" value="gene-AYBTSS11_LOCUS20704"/>
</dbReference>
<reference evidence="2" key="1">
    <citation type="submission" date="2023-10" db="EMBL/GenBank/DDBJ databases">
        <authorList>
            <person name="Domelevo Entfellner J.-B."/>
        </authorList>
    </citation>
    <scope>NUCLEOTIDE SEQUENCE</scope>
</reference>
<dbReference type="EMBL" id="OY731403">
    <property type="protein sequence ID" value="CAJ1965180.1"/>
    <property type="molecule type" value="Genomic_DNA"/>
</dbReference>
<evidence type="ECO:0000313" key="2">
    <source>
        <dbReference type="EMBL" id="CAJ1965180.1"/>
    </source>
</evidence>
<evidence type="ECO:0000256" key="1">
    <source>
        <dbReference type="SAM" id="MobiDB-lite"/>
    </source>
</evidence>
<organism evidence="2 3">
    <name type="scientific">Sphenostylis stenocarpa</name>
    <dbReference type="NCBI Taxonomy" id="92480"/>
    <lineage>
        <taxon>Eukaryota</taxon>
        <taxon>Viridiplantae</taxon>
        <taxon>Streptophyta</taxon>
        <taxon>Embryophyta</taxon>
        <taxon>Tracheophyta</taxon>
        <taxon>Spermatophyta</taxon>
        <taxon>Magnoliopsida</taxon>
        <taxon>eudicotyledons</taxon>
        <taxon>Gunneridae</taxon>
        <taxon>Pentapetalae</taxon>
        <taxon>rosids</taxon>
        <taxon>fabids</taxon>
        <taxon>Fabales</taxon>
        <taxon>Fabaceae</taxon>
        <taxon>Papilionoideae</taxon>
        <taxon>50 kb inversion clade</taxon>
        <taxon>NPAAA clade</taxon>
        <taxon>indigoferoid/millettioid clade</taxon>
        <taxon>Phaseoleae</taxon>
        <taxon>Sphenostylis</taxon>
    </lineage>
</organism>
<evidence type="ECO:0000313" key="3">
    <source>
        <dbReference type="Proteomes" id="UP001189624"/>
    </source>
</evidence>
<sequence length="173" mass="19609">MGNKSAPNDMGVARRKKRSLKEDRGGFSTPKKTKSRGDWMEDHLTEERDLSIPKISKNSGGWTTEHPLEPKGCTTHKKSKRSRGGWKTEHHEEFFLPMATRNSSYRISGTPSSRSTRIHSFGSGSHTPSYKSSQVWNGHDETPMSVRSAWSNRHRFSASRFDNSSSVGNGWKW</sequence>
<name>A0AA86VLB1_9FABA</name>
<feature type="compositionally biased region" description="Basic and acidic residues" evidence="1">
    <location>
        <begin position="35"/>
        <end position="51"/>
    </location>
</feature>